<dbReference type="InterPro" id="IPR013320">
    <property type="entry name" value="ConA-like_dom_sf"/>
</dbReference>
<dbReference type="EMBL" id="PP542043">
    <property type="protein sequence ID" value="XDO02115.1"/>
    <property type="molecule type" value="Genomic_DNA"/>
</dbReference>
<dbReference type="SUPFAM" id="SSF49899">
    <property type="entry name" value="Concanavalin A-like lectins/glucanases"/>
    <property type="match status" value="1"/>
</dbReference>
<name>A0AB39JBR3_9VIRU</name>
<evidence type="ECO:0000256" key="1">
    <source>
        <dbReference type="SAM" id="Phobius"/>
    </source>
</evidence>
<keyword evidence="1" id="KW-1133">Transmembrane helix</keyword>
<gene>
    <name evidence="2" type="ORF">FloV-SA2_00296</name>
</gene>
<organism evidence="2">
    <name type="scientific">Florenciella sp. virus SA2</name>
    <dbReference type="NCBI Taxonomy" id="3240092"/>
    <lineage>
        <taxon>Viruses</taxon>
    </lineage>
</organism>
<keyword evidence="1" id="KW-0812">Transmembrane</keyword>
<sequence length="364" mass="41204">MTNAIEKKFTNKLQNTQNSLKTALKQSTNVVTNVAKKTTNTIKSEVTKQANSIKAASNKSESVQSGKAKMAKLGSDIKDFAEKNSTITKVIFILFVFILFGILIRLGVYIISLFLTTDKNPIVADGTLNTNLLTLYQVNPSLKNSKPILKSINENQGMEYTWSSWIFIDNAITGSETTPKRFFSKGQTINKNINSNENSNINVNYNFLMNSPGLYLWDNSKKSSYENTISIVVSKYNADYGDEVENDLTEIIEIKNIPIQKWVNVIIRIQNRTIDVYINGVLSVRRNLNYVIKQNFGDIYVGDNKSGPSGYLSSLRYFSYAIGNHKIQDIIKQGPNLKLIDNNCSKYKDPKYLSSRWYTDGYLY</sequence>
<reference evidence="2" key="1">
    <citation type="submission" date="2024-03" db="EMBL/GenBank/DDBJ databases">
        <title>Eukaryotic viruses encode the ribosomal protein eL40.</title>
        <authorList>
            <person name="Thomy J."/>
            <person name="Schvarcz C.R."/>
            <person name="McBeain K.A."/>
            <person name="Edwards K.F."/>
            <person name="Steward G.F."/>
        </authorList>
    </citation>
    <scope>NUCLEOTIDE SEQUENCE</scope>
    <source>
        <strain evidence="2">FloV-SA2</strain>
    </source>
</reference>
<keyword evidence="1" id="KW-0472">Membrane</keyword>
<proteinExistence type="predicted"/>
<feature type="transmembrane region" description="Helical" evidence="1">
    <location>
        <begin position="90"/>
        <end position="115"/>
    </location>
</feature>
<evidence type="ECO:0000313" key="2">
    <source>
        <dbReference type="EMBL" id="XDO02115.1"/>
    </source>
</evidence>
<protein>
    <submittedName>
        <fullName evidence="2">Uncharacterized protein</fullName>
    </submittedName>
</protein>
<accession>A0AB39JBR3</accession>